<comment type="similarity">
    <text evidence="7">Belongs to the binding-protein-dependent transport system permease family.</text>
</comment>
<organism evidence="9 10">
    <name type="scientific">Frankia nepalensis</name>
    <dbReference type="NCBI Taxonomy" id="1836974"/>
    <lineage>
        <taxon>Bacteria</taxon>
        <taxon>Bacillati</taxon>
        <taxon>Actinomycetota</taxon>
        <taxon>Actinomycetes</taxon>
        <taxon>Frankiales</taxon>
        <taxon>Frankiaceae</taxon>
        <taxon>Frankia</taxon>
    </lineage>
</organism>
<protein>
    <submittedName>
        <fullName evidence="9">ABC transporter permease subunit</fullName>
    </submittedName>
</protein>
<keyword evidence="5 7" id="KW-1133">Transmembrane helix</keyword>
<comment type="subcellular location">
    <subcellularLocation>
        <location evidence="1 7">Cell membrane</location>
        <topology evidence="1 7">Multi-pass membrane protein</topology>
    </subcellularLocation>
</comment>
<dbReference type="InterPro" id="IPR000515">
    <property type="entry name" value="MetI-like"/>
</dbReference>
<evidence type="ECO:0000259" key="8">
    <source>
        <dbReference type="PROSITE" id="PS50928"/>
    </source>
</evidence>
<evidence type="ECO:0000256" key="4">
    <source>
        <dbReference type="ARBA" id="ARBA00022692"/>
    </source>
</evidence>
<evidence type="ECO:0000256" key="2">
    <source>
        <dbReference type="ARBA" id="ARBA00022448"/>
    </source>
</evidence>
<evidence type="ECO:0000256" key="3">
    <source>
        <dbReference type="ARBA" id="ARBA00022475"/>
    </source>
</evidence>
<keyword evidence="3" id="KW-1003">Cell membrane</keyword>
<dbReference type="Pfam" id="PF00528">
    <property type="entry name" value="BPD_transp_1"/>
    <property type="match status" value="1"/>
</dbReference>
<name>A0A937UPR8_9ACTN</name>
<dbReference type="GO" id="GO:0005886">
    <property type="term" value="C:plasma membrane"/>
    <property type="evidence" value="ECO:0007669"/>
    <property type="project" value="UniProtKB-SubCell"/>
</dbReference>
<accession>A0A937UPR8</accession>
<feature type="transmembrane region" description="Helical" evidence="7">
    <location>
        <begin position="73"/>
        <end position="95"/>
    </location>
</feature>
<evidence type="ECO:0000256" key="1">
    <source>
        <dbReference type="ARBA" id="ARBA00004651"/>
    </source>
</evidence>
<dbReference type="Proteomes" id="UP000604475">
    <property type="component" value="Unassembled WGS sequence"/>
</dbReference>
<keyword evidence="2 7" id="KW-0813">Transport</keyword>
<proteinExistence type="inferred from homology"/>
<dbReference type="PROSITE" id="PS50928">
    <property type="entry name" value="ABC_TM1"/>
    <property type="match status" value="1"/>
</dbReference>
<reference evidence="9" key="1">
    <citation type="submission" date="2020-12" db="EMBL/GenBank/DDBJ databases">
        <title>Genomic characterization of non-nitrogen-fixing Frankia strains.</title>
        <authorList>
            <person name="Carlos-Shanley C."/>
            <person name="Guerra T."/>
            <person name="Hahn D."/>
        </authorList>
    </citation>
    <scope>NUCLEOTIDE SEQUENCE</scope>
    <source>
        <strain evidence="9">CN6</strain>
    </source>
</reference>
<dbReference type="InterPro" id="IPR035906">
    <property type="entry name" value="MetI-like_sf"/>
</dbReference>
<evidence type="ECO:0000256" key="7">
    <source>
        <dbReference type="RuleBase" id="RU363032"/>
    </source>
</evidence>
<dbReference type="PANTHER" id="PTHR30151:SF41">
    <property type="entry name" value="ABC TRANSPORTER PERMEASE PROTEIN"/>
    <property type="match status" value="1"/>
</dbReference>
<evidence type="ECO:0000313" key="10">
    <source>
        <dbReference type="Proteomes" id="UP000604475"/>
    </source>
</evidence>
<dbReference type="Gene3D" id="1.10.3720.10">
    <property type="entry name" value="MetI-like"/>
    <property type="match status" value="1"/>
</dbReference>
<feature type="transmembrane region" description="Helical" evidence="7">
    <location>
        <begin position="184"/>
        <end position="210"/>
    </location>
</feature>
<dbReference type="PANTHER" id="PTHR30151">
    <property type="entry name" value="ALKANE SULFONATE ABC TRANSPORTER-RELATED, MEMBRANE SUBUNIT"/>
    <property type="match status" value="1"/>
</dbReference>
<feature type="transmembrane region" description="Helical" evidence="7">
    <location>
        <begin position="132"/>
        <end position="151"/>
    </location>
</feature>
<dbReference type="AlphaFoldDB" id="A0A937UPR8"/>
<comment type="caution">
    <text evidence="9">The sequence shown here is derived from an EMBL/GenBank/DDBJ whole genome shotgun (WGS) entry which is preliminary data.</text>
</comment>
<feature type="transmembrane region" description="Helical" evidence="7">
    <location>
        <begin position="20"/>
        <end position="40"/>
    </location>
</feature>
<keyword evidence="6 7" id="KW-0472">Membrane</keyword>
<keyword evidence="4 7" id="KW-0812">Transmembrane</keyword>
<sequence>MNAPSNGRRRGAAIRPGSHAVSVAGALVVLVAGWQLYVWAGDVPTYQVASPAEAAKAAWSNAPLLAERCWVTAQGAALGLAASAAAALLLAVVAIRLPLVRTPLTAYALLFRTLPIVGVAPLLTMITGRGLGTSVACVVVVTVFTLLIAALDGMESLPAEVRELQDLYATPFTRRLRTGLLPNAVGSLLVGLRVAAPMAVLAALLAEWLSGLEGVGELMTTSLANRDSELLWATSAVAALLGLAAYVLPSGLVALADRLGFAVAPTASGAQAGGR</sequence>
<evidence type="ECO:0000256" key="6">
    <source>
        <dbReference type="ARBA" id="ARBA00023136"/>
    </source>
</evidence>
<dbReference type="SUPFAM" id="SSF161098">
    <property type="entry name" value="MetI-like"/>
    <property type="match status" value="1"/>
</dbReference>
<evidence type="ECO:0000313" key="9">
    <source>
        <dbReference type="EMBL" id="MBL7629353.1"/>
    </source>
</evidence>
<feature type="domain" description="ABC transmembrane type-1" evidence="8">
    <location>
        <begin position="65"/>
        <end position="249"/>
    </location>
</feature>
<feature type="transmembrane region" description="Helical" evidence="7">
    <location>
        <begin position="230"/>
        <end position="248"/>
    </location>
</feature>
<dbReference type="GO" id="GO:0055085">
    <property type="term" value="P:transmembrane transport"/>
    <property type="evidence" value="ECO:0007669"/>
    <property type="project" value="InterPro"/>
</dbReference>
<feature type="transmembrane region" description="Helical" evidence="7">
    <location>
        <begin position="107"/>
        <end position="126"/>
    </location>
</feature>
<dbReference type="EMBL" id="JAEACQ010000227">
    <property type="protein sequence ID" value="MBL7629353.1"/>
    <property type="molecule type" value="Genomic_DNA"/>
</dbReference>
<evidence type="ECO:0000256" key="5">
    <source>
        <dbReference type="ARBA" id="ARBA00022989"/>
    </source>
</evidence>
<gene>
    <name evidence="9" type="ORF">I7412_19720</name>
</gene>
<dbReference type="RefSeq" id="WP_203005232.1">
    <property type="nucleotide sequence ID" value="NZ_JADWYU010000131.1"/>
</dbReference>
<keyword evidence="10" id="KW-1185">Reference proteome</keyword>